<organism evidence="3 4">
    <name type="scientific">Cephalotrichum gorgonifer</name>
    <dbReference type="NCBI Taxonomy" id="2041049"/>
    <lineage>
        <taxon>Eukaryota</taxon>
        <taxon>Fungi</taxon>
        <taxon>Dikarya</taxon>
        <taxon>Ascomycota</taxon>
        <taxon>Pezizomycotina</taxon>
        <taxon>Sordariomycetes</taxon>
        <taxon>Hypocreomycetidae</taxon>
        <taxon>Microascales</taxon>
        <taxon>Microascaceae</taxon>
        <taxon>Cephalotrichum</taxon>
    </lineage>
</organism>
<keyword evidence="4" id="KW-1185">Reference proteome</keyword>
<dbReference type="PANTHER" id="PTHR48081">
    <property type="entry name" value="AB HYDROLASE SUPERFAMILY PROTEIN C4A8.06C"/>
    <property type="match status" value="1"/>
</dbReference>
<dbReference type="SUPFAM" id="SSF53474">
    <property type="entry name" value="alpha/beta-Hydrolases"/>
    <property type="match status" value="1"/>
</dbReference>
<dbReference type="InterPro" id="IPR050300">
    <property type="entry name" value="GDXG_lipolytic_enzyme"/>
</dbReference>
<name>A0AAE8MXS0_9PEZI</name>
<reference evidence="3" key="1">
    <citation type="submission" date="2018-03" db="EMBL/GenBank/DDBJ databases">
        <authorList>
            <person name="Guldener U."/>
        </authorList>
    </citation>
    <scope>NUCLEOTIDE SEQUENCE</scope>
</reference>
<gene>
    <name evidence="3" type="ORF">DNG_04312</name>
</gene>
<sequence>MCDFSRYGGPSDEWLAIEATLPPTSNDPALLGSPELRKKLNAGREAISATAFKDLRPKLHVKDYSIPTRDGESIEARTYQTLEPADSNADLPAVYIHFHGGGYHLGTLSSEDAICGRIALGANVIVLNVNYRHTPEYKYPVPWNDAEDAFEWAHAHIRDIGGNPLKVVVGGISAGAHFTASLTLQKHLGKVATSCPPIAGQVLMIPCLVAMDCYGPQLAKMADPSVSSMVENANAPILPVDRCRWFSNMLEVKDPEGEGVRLSPGNASPEQVKGLPPTVFGITGLDPLRDEGLLYAKILTEAGVPTDIHLFKGVPHGFRRFGQLSEAARWDRVLVDGIKWALSNPAASYEFTVKTE</sequence>
<dbReference type="AlphaFoldDB" id="A0AAE8MXS0"/>
<evidence type="ECO:0000256" key="1">
    <source>
        <dbReference type="ARBA" id="ARBA00022801"/>
    </source>
</evidence>
<dbReference type="Proteomes" id="UP001187682">
    <property type="component" value="Unassembled WGS sequence"/>
</dbReference>
<feature type="domain" description="Alpha/beta hydrolase fold-3" evidence="2">
    <location>
        <begin position="96"/>
        <end position="318"/>
    </location>
</feature>
<dbReference type="InterPro" id="IPR029058">
    <property type="entry name" value="AB_hydrolase_fold"/>
</dbReference>
<evidence type="ECO:0000259" key="2">
    <source>
        <dbReference type="Pfam" id="PF07859"/>
    </source>
</evidence>
<protein>
    <submittedName>
        <fullName evidence="3">Related to lipase/esterase</fullName>
    </submittedName>
</protein>
<proteinExistence type="predicted"/>
<dbReference type="GO" id="GO:0016787">
    <property type="term" value="F:hydrolase activity"/>
    <property type="evidence" value="ECO:0007669"/>
    <property type="project" value="UniProtKB-KW"/>
</dbReference>
<dbReference type="InterPro" id="IPR013094">
    <property type="entry name" value="AB_hydrolase_3"/>
</dbReference>
<dbReference type="Pfam" id="PF07859">
    <property type="entry name" value="Abhydrolase_3"/>
    <property type="match status" value="1"/>
</dbReference>
<evidence type="ECO:0000313" key="3">
    <source>
        <dbReference type="EMBL" id="SPO01638.1"/>
    </source>
</evidence>
<evidence type="ECO:0000313" key="4">
    <source>
        <dbReference type="Proteomes" id="UP001187682"/>
    </source>
</evidence>
<accession>A0AAE8MXS0</accession>
<dbReference type="Gene3D" id="3.40.50.1820">
    <property type="entry name" value="alpha/beta hydrolase"/>
    <property type="match status" value="1"/>
</dbReference>
<keyword evidence="1" id="KW-0378">Hydrolase</keyword>
<dbReference type="EMBL" id="ONZQ02000005">
    <property type="protein sequence ID" value="SPO01638.1"/>
    <property type="molecule type" value="Genomic_DNA"/>
</dbReference>
<dbReference type="PANTHER" id="PTHR48081:SF8">
    <property type="entry name" value="ALPHA_BETA HYDROLASE FOLD-3 DOMAIN-CONTAINING PROTEIN-RELATED"/>
    <property type="match status" value="1"/>
</dbReference>
<comment type="caution">
    <text evidence="3">The sequence shown here is derived from an EMBL/GenBank/DDBJ whole genome shotgun (WGS) entry which is preliminary data.</text>
</comment>